<feature type="compositionally biased region" description="Gly residues" evidence="5">
    <location>
        <begin position="307"/>
        <end position="330"/>
    </location>
</feature>
<comment type="caution">
    <text evidence="7">The sequence shown here is derived from an EMBL/GenBank/DDBJ whole genome shotgun (WGS) entry which is preliminary data.</text>
</comment>
<organism evidence="7 8">
    <name type="scientific">Polyrhizophydium stewartii</name>
    <dbReference type="NCBI Taxonomy" id="2732419"/>
    <lineage>
        <taxon>Eukaryota</taxon>
        <taxon>Fungi</taxon>
        <taxon>Fungi incertae sedis</taxon>
        <taxon>Chytridiomycota</taxon>
        <taxon>Chytridiomycota incertae sedis</taxon>
        <taxon>Chytridiomycetes</taxon>
        <taxon>Rhizophydiales</taxon>
        <taxon>Rhizophydiales incertae sedis</taxon>
        <taxon>Polyrhizophydium</taxon>
    </lineage>
</organism>
<evidence type="ECO:0000256" key="1">
    <source>
        <dbReference type="ARBA" id="ARBA00001947"/>
    </source>
</evidence>
<dbReference type="Gene3D" id="3.30.980.10">
    <property type="entry name" value="Threonyl-trna Synthetase, Chain A, domain 2"/>
    <property type="match status" value="1"/>
</dbReference>
<dbReference type="SUPFAM" id="SSF50447">
    <property type="entry name" value="Translation proteins"/>
    <property type="match status" value="1"/>
</dbReference>
<evidence type="ECO:0000256" key="4">
    <source>
        <dbReference type="ARBA" id="ARBA00022833"/>
    </source>
</evidence>
<reference evidence="7 8" key="1">
    <citation type="submission" date="2023-09" db="EMBL/GenBank/DDBJ databases">
        <title>Pangenome analysis of Batrachochytrium dendrobatidis and related Chytrids.</title>
        <authorList>
            <person name="Yacoub M.N."/>
            <person name="Stajich J.E."/>
            <person name="James T.Y."/>
        </authorList>
    </citation>
    <scope>NUCLEOTIDE SEQUENCE [LARGE SCALE GENOMIC DNA]</scope>
    <source>
        <strain evidence="7 8">JEL0888</strain>
    </source>
</reference>
<evidence type="ECO:0000313" key="8">
    <source>
        <dbReference type="Proteomes" id="UP001527925"/>
    </source>
</evidence>
<dbReference type="InterPro" id="IPR009000">
    <property type="entry name" value="Transl_B-barrel_sf"/>
</dbReference>
<feature type="domain" description="Threonyl/alanyl tRNA synthetase SAD" evidence="6">
    <location>
        <begin position="190"/>
        <end position="233"/>
    </location>
</feature>
<dbReference type="Proteomes" id="UP001527925">
    <property type="component" value="Unassembled WGS sequence"/>
</dbReference>
<accession>A0ABR4NK66</accession>
<proteinExistence type="inferred from homology"/>
<feature type="region of interest" description="Disordered" evidence="5">
    <location>
        <begin position="306"/>
        <end position="378"/>
    </location>
</feature>
<evidence type="ECO:0000256" key="2">
    <source>
        <dbReference type="ARBA" id="ARBA00008429"/>
    </source>
</evidence>
<evidence type="ECO:0000256" key="3">
    <source>
        <dbReference type="ARBA" id="ARBA00022723"/>
    </source>
</evidence>
<dbReference type="InterPro" id="IPR012947">
    <property type="entry name" value="tRNA_SAD"/>
</dbReference>
<name>A0ABR4NK66_9FUNG</name>
<dbReference type="Pfam" id="PF07973">
    <property type="entry name" value="tRNA_SAD"/>
    <property type="match status" value="1"/>
</dbReference>
<dbReference type="EMBL" id="JADGIZ020000002">
    <property type="protein sequence ID" value="KAL2919926.1"/>
    <property type="molecule type" value="Genomic_DNA"/>
</dbReference>
<dbReference type="PANTHER" id="PTHR43462:SF1">
    <property type="entry name" value="ALANYL-TRNA EDITING PROTEIN AARSD1"/>
    <property type="match status" value="1"/>
</dbReference>
<feature type="compositionally biased region" description="Low complexity" evidence="5">
    <location>
        <begin position="331"/>
        <end position="378"/>
    </location>
</feature>
<keyword evidence="4" id="KW-0862">Zinc</keyword>
<sequence>MVTAAKVGELWCQRDSHARTLDTTVVSCEPSAGGAGTFDVVLADSVIFPTGGGQPNDIGTIGGVAVLDARRAGMQCVHVVAAPLEVGASVTVEVDWERRRDHMQQHSGQHILSAIAQNEFGLNTISWSLGKQLCCIEIPAAEPKQDVLDKLEARVNEVIRGHHDVTIDTRDHDESDRPEKLPGDIQEGIVRFISMGNIDRNPCCGTHVKNVAEVQCIKLLHTERVRGGNTRIFFVAGDRVFKLMQASLLRERQLTALMSTGPENFVDRVEGFKRNIKDLMKTTKKQTKELKDLAAAAAAAGVAVAGASGGDAGQGGGKGKGGSANGGKPGSGSSSIDSSKAGRGSRAPAAAAGPDSPASAAGSPAAAEAESQPASVRE</sequence>
<dbReference type="InterPro" id="IPR018163">
    <property type="entry name" value="Thr/Ala-tRNA-synth_IIc_edit"/>
</dbReference>
<comment type="cofactor">
    <cofactor evidence="1">
        <name>Zn(2+)</name>
        <dbReference type="ChEBI" id="CHEBI:29105"/>
    </cofactor>
</comment>
<dbReference type="SMART" id="SM00863">
    <property type="entry name" value="tRNA_SAD"/>
    <property type="match status" value="1"/>
</dbReference>
<dbReference type="SUPFAM" id="SSF55186">
    <property type="entry name" value="ThrRS/AlaRS common domain"/>
    <property type="match status" value="1"/>
</dbReference>
<dbReference type="InterPro" id="IPR051335">
    <property type="entry name" value="Alanyl-tRNA_Editing_Enzymes"/>
</dbReference>
<evidence type="ECO:0000256" key="5">
    <source>
        <dbReference type="SAM" id="MobiDB-lite"/>
    </source>
</evidence>
<protein>
    <recommendedName>
        <fullName evidence="6">Threonyl/alanyl tRNA synthetase SAD domain-containing protein</fullName>
    </recommendedName>
</protein>
<keyword evidence="3" id="KW-0479">Metal-binding</keyword>
<gene>
    <name evidence="7" type="ORF">HK105_200843</name>
</gene>
<comment type="similarity">
    <text evidence="2">Belongs to the class-II aminoacyl-tRNA synthetase family. Alax-L subfamily.</text>
</comment>
<evidence type="ECO:0000313" key="7">
    <source>
        <dbReference type="EMBL" id="KAL2919926.1"/>
    </source>
</evidence>
<dbReference type="PANTHER" id="PTHR43462">
    <property type="entry name" value="ALANYL-TRNA EDITING PROTEIN"/>
    <property type="match status" value="1"/>
</dbReference>
<dbReference type="Gene3D" id="2.40.30.130">
    <property type="match status" value="1"/>
</dbReference>
<evidence type="ECO:0000259" key="6">
    <source>
        <dbReference type="SMART" id="SM00863"/>
    </source>
</evidence>
<keyword evidence="8" id="KW-1185">Reference proteome</keyword>